<evidence type="ECO:0000313" key="2">
    <source>
        <dbReference type="Proteomes" id="UP000199181"/>
    </source>
</evidence>
<dbReference type="EMBL" id="FOIJ01000001">
    <property type="protein sequence ID" value="SET02678.1"/>
    <property type="molecule type" value="Genomic_DNA"/>
</dbReference>
<dbReference type="Proteomes" id="UP000199181">
    <property type="component" value="Unassembled WGS sequence"/>
</dbReference>
<dbReference type="AlphaFoldDB" id="A0A1I0B7C1"/>
<accession>A0A1I0B7C1</accession>
<protein>
    <recommendedName>
        <fullName evidence="3">DUF2381 family protein</fullName>
    </recommendedName>
</protein>
<proteinExistence type="predicted"/>
<name>A0A1I0B7C1_9BACT</name>
<dbReference type="Pfam" id="PF09544">
    <property type="entry name" value="DUF2381"/>
    <property type="match status" value="1"/>
</dbReference>
<evidence type="ECO:0000313" key="1">
    <source>
        <dbReference type="EMBL" id="SET02678.1"/>
    </source>
</evidence>
<dbReference type="RefSeq" id="WP_177233486.1">
    <property type="nucleotide sequence ID" value="NZ_FOIJ01000001.1"/>
</dbReference>
<keyword evidence="2" id="KW-1185">Reference proteome</keyword>
<organism evidence="1 2">
    <name type="scientific">Stigmatella erecta</name>
    <dbReference type="NCBI Taxonomy" id="83460"/>
    <lineage>
        <taxon>Bacteria</taxon>
        <taxon>Pseudomonadati</taxon>
        <taxon>Myxococcota</taxon>
        <taxon>Myxococcia</taxon>
        <taxon>Myxococcales</taxon>
        <taxon>Cystobacterineae</taxon>
        <taxon>Archangiaceae</taxon>
        <taxon>Stigmatella</taxon>
    </lineage>
</organism>
<evidence type="ECO:0008006" key="3">
    <source>
        <dbReference type="Google" id="ProtNLM"/>
    </source>
</evidence>
<sequence>MAIAKEREPKIRNVTLPDGPEEIARPVFVAAAIATVLRFEKEVDPVRTEMVGWKGRFEPLLAGGKKVVIEPLYDLTEEDRFPLVVTLMDGTQVPFTVQAAERERVDHQVNLYWDRESGDYLRARLEDALLRERTALEENERYEQEQNSPDHALAALLANGAEEQTPFRAKRAYSYREGDVEITIVVYTGKSKAAALVRIKNHLDRFWTLREARLTSGSEFYKPSAEVRQCAMHMVPSSIPPGASGAVAIVADKRAFLSGEGPETLALQIIRDDGLVQAFVRLDPSLAR</sequence>
<dbReference type="InterPro" id="IPR011754">
    <property type="entry name" value="Mxa_paralog_2268"/>
</dbReference>
<gene>
    <name evidence="1" type="ORF">SAMN05443639_101938</name>
</gene>
<reference evidence="2" key="1">
    <citation type="submission" date="2016-10" db="EMBL/GenBank/DDBJ databases">
        <authorList>
            <person name="Varghese N."/>
            <person name="Submissions S."/>
        </authorList>
    </citation>
    <scope>NUCLEOTIDE SEQUENCE [LARGE SCALE GENOMIC DNA]</scope>
    <source>
        <strain evidence="2">DSM 16858</strain>
    </source>
</reference>